<evidence type="ECO:0000256" key="7">
    <source>
        <dbReference type="ARBA" id="ARBA00023172"/>
    </source>
</evidence>
<dbReference type="Proteomes" id="UP000257231">
    <property type="component" value="Segment"/>
</dbReference>
<organism evidence="11 12">
    <name type="scientific">Arthrobacter phage MargaretKali</name>
    <dbReference type="NCBI Taxonomy" id="2250414"/>
    <lineage>
        <taxon>Viruses</taxon>
        <taxon>Duplodnaviria</taxon>
        <taxon>Heunggongvirae</taxon>
        <taxon>Uroviricota</taxon>
        <taxon>Caudoviricetes</taxon>
        <taxon>Kumottavirus</taxon>
        <taxon>Kumottavirus margaretkali</taxon>
    </lineage>
</organism>
<sequence>MAGEKKANGDGSIYKQKDGMWAGALTLGWSDDGKQIRKVVRRKQRDKLVLEMRRLKKELAEHGDLINGAATLGEWLAVWRDEIAPKDVRPKTMEGYRGVINNYIIPTIGKVKMEKLSADHVRKLHATMRAMPKNRRDREYLKGVPRAKWADVVKDLDPKQWPESLKGKDEKDWPDDLPTLSSTYTLLAHNVLSSALEQAVKEKKLRRNVCELVDRPKARKTEQKALELDEAIQLLAHLATLDDGPLWATYLLTGGRRGEVLGLEADRISEDIDFSWQLQRIKDIKSAPDDFEYRHLRGTLYLTRPKSSAGWRIIPNVEPLRSFLALAVNGRTEGLVFSEFGDDRPYDPDRASKRWKAVLVSAGLPEDVNLHGSRHTMADLLYYAGVPEDLIPMILGHSSRAMSRDYRTRSQVHRQRMREGMESISKLLTPQLTA</sequence>
<keyword evidence="4" id="KW-0378">Hydrolase</keyword>
<dbReference type="GO" id="GO:0003677">
    <property type="term" value="F:DNA binding"/>
    <property type="evidence" value="ECO:0007669"/>
    <property type="project" value="UniProtKB-KW"/>
</dbReference>
<keyword evidence="3" id="KW-0808">Transferase</keyword>
<dbReference type="PROSITE" id="PS51898">
    <property type="entry name" value="TYR_RECOMBINASE"/>
    <property type="match status" value="1"/>
</dbReference>
<dbReference type="InterPro" id="IPR004107">
    <property type="entry name" value="Integrase_SAM-like_N"/>
</dbReference>
<dbReference type="Gene3D" id="1.10.443.10">
    <property type="entry name" value="Intergrase catalytic core"/>
    <property type="match status" value="1"/>
</dbReference>
<dbReference type="GO" id="GO:0075713">
    <property type="term" value="P:establishment of integrated proviral latency"/>
    <property type="evidence" value="ECO:0007669"/>
    <property type="project" value="UniProtKB-KW"/>
</dbReference>
<comment type="similarity">
    <text evidence="1">Belongs to the 'phage' integrase family.</text>
</comment>
<keyword evidence="8" id="KW-1160">Virus entry into host cell</keyword>
<evidence type="ECO:0000256" key="6">
    <source>
        <dbReference type="ARBA" id="ARBA00023125"/>
    </source>
</evidence>
<dbReference type="EMBL" id="MH450123">
    <property type="protein sequence ID" value="AXH44410.1"/>
    <property type="molecule type" value="Genomic_DNA"/>
</dbReference>
<dbReference type="InterPro" id="IPR050090">
    <property type="entry name" value="Tyrosine_recombinase_XerCD"/>
</dbReference>
<dbReference type="GO" id="GO:0006310">
    <property type="term" value="P:DNA recombination"/>
    <property type="evidence" value="ECO:0007669"/>
    <property type="project" value="UniProtKB-KW"/>
</dbReference>
<dbReference type="GO" id="GO:0015074">
    <property type="term" value="P:DNA integration"/>
    <property type="evidence" value="ECO:0007669"/>
    <property type="project" value="UniProtKB-KW"/>
</dbReference>
<dbReference type="InterPro" id="IPR011010">
    <property type="entry name" value="DNA_brk_join_enz"/>
</dbReference>
<evidence type="ECO:0000256" key="4">
    <source>
        <dbReference type="ARBA" id="ARBA00022801"/>
    </source>
</evidence>
<dbReference type="InterPro" id="IPR002104">
    <property type="entry name" value="Integrase_catalytic"/>
</dbReference>
<dbReference type="PANTHER" id="PTHR30349">
    <property type="entry name" value="PHAGE INTEGRASE-RELATED"/>
    <property type="match status" value="1"/>
</dbReference>
<keyword evidence="8" id="KW-1179">Viral genome integration</keyword>
<keyword evidence="12" id="KW-1185">Reference proteome</keyword>
<keyword evidence="7" id="KW-0233">DNA recombination</keyword>
<dbReference type="Gene3D" id="1.10.150.130">
    <property type="match status" value="1"/>
</dbReference>
<dbReference type="Pfam" id="PF00589">
    <property type="entry name" value="Phage_integrase"/>
    <property type="match status" value="1"/>
</dbReference>
<protein>
    <recommendedName>
        <fullName evidence="2">Integrase</fullName>
    </recommendedName>
</protein>
<keyword evidence="5" id="KW-0229">DNA integration</keyword>
<evidence type="ECO:0000313" key="11">
    <source>
        <dbReference type="EMBL" id="AXH44410.1"/>
    </source>
</evidence>
<evidence type="ECO:0000256" key="1">
    <source>
        <dbReference type="ARBA" id="ARBA00008857"/>
    </source>
</evidence>
<evidence type="ECO:0000256" key="9">
    <source>
        <dbReference type="SAM" id="MobiDB-lite"/>
    </source>
</evidence>
<dbReference type="GO" id="GO:0016740">
    <property type="term" value="F:transferase activity"/>
    <property type="evidence" value="ECO:0007669"/>
    <property type="project" value="UniProtKB-KW"/>
</dbReference>
<dbReference type="GO" id="GO:0016787">
    <property type="term" value="F:hydrolase activity"/>
    <property type="evidence" value="ECO:0007669"/>
    <property type="project" value="UniProtKB-KW"/>
</dbReference>
<dbReference type="InterPro" id="IPR013762">
    <property type="entry name" value="Integrase-like_cat_sf"/>
</dbReference>
<dbReference type="Pfam" id="PF14659">
    <property type="entry name" value="Phage_int_SAM_3"/>
    <property type="match status" value="1"/>
</dbReference>
<dbReference type="SUPFAM" id="SSF56349">
    <property type="entry name" value="DNA breaking-rejoining enzymes"/>
    <property type="match status" value="1"/>
</dbReference>
<dbReference type="KEGG" id="vg:77925060"/>
<dbReference type="GeneID" id="77925060"/>
<proteinExistence type="inferred from homology"/>
<gene>
    <name evidence="11" type="primary">30</name>
    <name evidence="11" type="ORF">SEA_MARGARETKALI_30</name>
</gene>
<evidence type="ECO:0000313" key="12">
    <source>
        <dbReference type="Proteomes" id="UP000257231"/>
    </source>
</evidence>
<evidence type="ECO:0000256" key="5">
    <source>
        <dbReference type="ARBA" id="ARBA00022908"/>
    </source>
</evidence>
<dbReference type="InterPro" id="IPR010998">
    <property type="entry name" value="Integrase_recombinase_N"/>
</dbReference>
<evidence type="ECO:0000256" key="2">
    <source>
        <dbReference type="ARBA" id="ARBA00016082"/>
    </source>
</evidence>
<accession>A0A345KN08</accession>
<reference evidence="12" key="1">
    <citation type="submission" date="2018-06" db="EMBL/GenBank/DDBJ databases">
        <authorList>
            <person name="Zhirakovskaya E."/>
        </authorList>
    </citation>
    <scope>NUCLEOTIDE SEQUENCE [LARGE SCALE GENOMIC DNA]</scope>
</reference>
<keyword evidence="6" id="KW-0238">DNA-binding</keyword>
<feature type="domain" description="Tyr recombinase" evidence="10">
    <location>
        <begin position="221"/>
        <end position="422"/>
    </location>
</feature>
<evidence type="ECO:0000256" key="8">
    <source>
        <dbReference type="ARBA" id="ARBA00023195"/>
    </source>
</evidence>
<dbReference type="PANTHER" id="PTHR30349:SF91">
    <property type="entry name" value="INTA PROTEIN"/>
    <property type="match status" value="1"/>
</dbReference>
<dbReference type="RefSeq" id="YP_010649512.1">
    <property type="nucleotide sequence ID" value="NC_070769.1"/>
</dbReference>
<feature type="region of interest" description="Disordered" evidence="9">
    <location>
        <begin position="415"/>
        <end position="434"/>
    </location>
</feature>
<evidence type="ECO:0000256" key="3">
    <source>
        <dbReference type="ARBA" id="ARBA00022679"/>
    </source>
</evidence>
<dbReference type="GO" id="GO:0044826">
    <property type="term" value="P:viral genome integration into host DNA"/>
    <property type="evidence" value="ECO:0007669"/>
    <property type="project" value="UniProtKB-KW"/>
</dbReference>
<name>A0A345KN08_9CAUD</name>
<evidence type="ECO:0000259" key="10">
    <source>
        <dbReference type="PROSITE" id="PS51898"/>
    </source>
</evidence>